<dbReference type="GO" id="GO:0006281">
    <property type="term" value="P:DNA repair"/>
    <property type="evidence" value="ECO:0007669"/>
    <property type="project" value="UniProtKB-KW"/>
</dbReference>
<dbReference type="PIRSF" id="PIRSF001007">
    <property type="entry name" value="RusA"/>
    <property type="match status" value="1"/>
</dbReference>
<organism evidence="17">
    <name type="scientific">Aquifex aeolicus</name>
    <dbReference type="NCBI Taxonomy" id="63363"/>
    <lineage>
        <taxon>Bacteria</taxon>
        <taxon>Pseudomonadati</taxon>
        <taxon>Aquificota</taxon>
        <taxon>Aquificia</taxon>
        <taxon>Aquificales</taxon>
        <taxon>Aquificaceae</taxon>
        <taxon>Aquifex</taxon>
    </lineage>
</organism>
<keyword evidence="8" id="KW-0227">DNA damage</keyword>
<keyword evidence="12" id="KW-0234">DNA repair</keyword>
<accession>A0A7C5L1X8</accession>
<comment type="subunit">
    <text evidence="3">Homodimer.</text>
</comment>
<proteinExistence type="inferred from homology"/>
<evidence type="ECO:0000256" key="1">
    <source>
        <dbReference type="ARBA" id="ARBA00001946"/>
    </source>
</evidence>
<evidence type="ECO:0000313" key="17">
    <source>
        <dbReference type="EMBL" id="HHJ63584.1"/>
    </source>
</evidence>
<keyword evidence="7" id="KW-0255">Endonuclease</keyword>
<evidence type="ECO:0000256" key="5">
    <source>
        <dbReference type="ARBA" id="ARBA00022722"/>
    </source>
</evidence>
<evidence type="ECO:0000256" key="15">
    <source>
        <dbReference type="ARBA" id="ARBA00030920"/>
    </source>
</evidence>
<evidence type="ECO:0000256" key="9">
    <source>
        <dbReference type="ARBA" id="ARBA00022801"/>
    </source>
</evidence>
<dbReference type="EMBL" id="DRNB01000054">
    <property type="protein sequence ID" value="HHJ63584.1"/>
    <property type="molecule type" value="Genomic_DNA"/>
</dbReference>
<evidence type="ECO:0000256" key="11">
    <source>
        <dbReference type="ARBA" id="ARBA00023172"/>
    </source>
</evidence>
<evidence type="ECO:0000256" key="13">
    <source>
        <dbReference type="ARBA" id="ARBA00029354"/>
    </source>
</evidence>
<evidence type="ECO:0000256" key="8">
    <source>
        <dbReference type="ARBA" id="ARBA00022763"/>
    </source>
</evidence>
<comment type="caution">
    <text evidence="17">The sequence shown here is derived from an EMBL/GenBank/DDBJ whole genome shotgun (WGS) entry which is preliminary data.</text>
</comment>
<keyword evidence="5" id="KW-0540">Nuclease</keyword>
<keyword evidence="6" id="KW-0479">Metal-binding</keyword>
<dbReference type="GO" id="GO:0008821">
    <property type="term" value="F:crossover junction DNA endonuclease activity"/>
    <property type="evidence" value="ECO:0007669"/>
    <property type="project" value="UniProtKB-EC"/>
</dbReference>
<comment type="cofactor">
    <cofactor evidence="1">
        <name>Mg(2+)</name>
        <dbReference type="ChEBI" id="CHEBI:18420"/>
    </cofactor>
</comment>
<evidence type="ECO:0000256" key="4">
    <source>
        <dbReference type="ARBA" id="ARBA00014885"/>
    </source>
</evidence>
<evidence type="ECO:0000256" key="12">
    <source>
        <dbReference type="ARBA" id="ARBA00023204"/>
    </source>
</evidence>
<name>A0A7C5L1X8_AQUAO</name>
<dbReference type="Proteomes" id="UP000885792">
    <property type="component" value="Unassembled WGS sequence"/>
</dbReference>
<dbReference type="Gene3D" id="3.30.1330.70">
    <property type="entry name" value="Holliday junction resolvase RusA"/>
    <property type="match status" value="1"/>
</dbReference>
<dbReference type="InterPro" id="IPR016281">
    <property type="entry name" value="Endonuclease_RusA"/>
</dbReference>
<keyword evidence="11" id="KW-0233">DNA recombination</keyword>
<evidence type="ECO:0000256" key="3">
    <source>
        <dbReference type="ARBA" id="ARBA00011738"/>
    </source>
</evidence>
<dbReference type="Pfam" id="PF05866">
    <property type="entry name" value="RusA"/>
    <property type="match status" value="1"/>
</dbReference>
<keyword evidence="10" id="KW-0460">Magnesium</keyword>
<reference evidence="17" key="1">
    <citation type="journal article" date="2020" name="mSystems">
        <title>Genome- and Community-Level Interaction Insights into Carbon Utilization and Element Cycling Functions of Hydrothermarchaeota in Hydrothermal Sediment.</title>
        <authorList>
            <person name="Zhou Z."/>
            <person name="Liu Y."/>
            <person name="Xu W."/>
            <person name="Pan J."/>
            <person name="Luo Z.H."/>
            <person name="Li M."/>
        </authorList>
    </citation>
    <scope>NUCLEOTIDE SEQUENCE [LARGE SCALE GENOMIC DNA]</scope>
    <source>
        <strain evidence="17">HyVt-501</strain>
    </source>
</reference>
<dbReference type="InterPro" id="IPR008822">
    <property type="entry name" value="Endonuclease_RusA-like"/>
</dbReference>
<dbReference type="GO" id="GO:0006310">
    <property type="term" value="P:DNA recombination"/>
    <property type="evidence" value="ECO:0007669"/>
    <property type="project" value="UniProtKB-KW"/>
</dbReference>
<evidence type="ECO:0000256" key="6">
    <source>
        <dbReference type="ARBA" id="ARBA00022723"/>
    </source>
</evidence>
<dbReference type="InterPro" id="IPR036614">
    <property type="entry name" value="RusA-like_sf"/>
</dbReference>
<comment type="catalytic activity">
    <reaction evidence="13">
        <text>Endonucleolytic cleavage at a junction such as a reciprocal single-stranded crossover between two homologous DNA duplexes (Holliday junction).</text>
        <dbReference type="EC" id="3.1.21.10"/>
    </reaction>
</comment>
<dbReference type="AlphaFoldDB" id="A0A7C5L1X8"/>
<sequence>MLVLRLSRLPVPKTNRYVRRRGGRVFKPPRVRNWEVRALWEIKQQYSGEPINRKVAVDIVLTLPNHRRRDIDNMLKSLWDVLEKGGVIADDTLIYEVRTVKRIVRGEEGVLIKIRDFQSIG</sequence>
<evidence type="ECO:0000256" key="10">
    <source>
        <dbReference type="ARBA" id="ARBA00022842"/>
    </source>
</evidence>
<evidence type="ECO:0000256" key="7">
    <source>
        <dbReference type="ARBA" id="ARBA00022759"/>
    </source>
</evidence>
<evidence type="ECO:0000256" key="2">
    <source>
        <dbReference type="ARBA" id="ARBA00008865"/>
    </source>
</evidence>
<evidence type="ECO:0000256" key="16">
    <source>
        <dbReference type="ARBA" id="ARBA00031953"/>
    </source>
</evidence>
<keyword evidence="9" id="KW-0378">Hydrolase</keyword>
<comment type="similarity">
    <text evidence="2">Belongs to the RusA family.</text>
</comment>
<dbReference type="SUPFAM" id="SSF103084">
    <property type="entry name" value="Holliday junction resolvase RusA"/>
    <property type="match status" value="1"/>
</dbReference>
<dbReference type="EC" id="3.1.21.10" evidence="14"/>
<dbReference type="GO" id="GO:0000287">
    <property type="term" value="F:magnesium ion binding"/>
    <property type="evidence" value="ECO:0007669"/>
    <property type="project" value="InterPro"/>
</dbReference>
<evidence type="ECO:0000256" key="14">
    <source>
        <dbReference type="ARBA" id="ARBA00029488"/>
    </source>
</evidence>
<protein>
    <recommendedName>
        <fullName evidence="4">Crossover junction endodeoxyribonuclease RusA</fullName>
        <ecNumber evidence="14">3.1.21.10</ecNumber>
    </recommendedName>
    <alternativeName>
        <fullName evidence="15">Holliday junction nuclease RusA</fullName>
    </alternativeName>
    <alternativeName>
        <fullName evidence="16">Holliday junction resolvase</fullName>
    </alternativeName>
</protein>
<gene>
    <name evidence="17" type="ORF">ENJ61_01620</name>
</gene>